<dbReference type="InterPro" id="IPR014790">
    <property type="entry name" value="MutL_C"/>
</dbReference>
<dbReference type="EMBL" id="JBHSZH010000005">
    <property type="protein sequence ID" value="MFC7081567.1"/>
    <property type="molecule type" value="Genomic_DNA"/>
</dbReference>
<dbReference type="Pfam" id="PF01119">
    <property type="entry name" value="DNA_mis_repair"/>
    <property type="match status" value="1"/>
</dbReference>
<keyword evidence="3 4" id="KW-0234">DNA repair</keyword>
<dbReference type="PROSITE" id="PS00058">
    <property type="entry name" value="DNA_MISMATCH_REPAIR_1"/>
    <property type="match status" value="1"/>
</dbReference>
<dbReference type="GO" id="GO:0006298">
    <property type="term" value="P:mismatch repair"/>
    <property type="evidence" value="ECO:0007669"/>
    <property type="project" value="UniProtKB-UniRule"/>
</dbReference>
<dbReference type="InterPro" id="IPR020667">
    <property type="entry name" value="DNA_mismatch_repair_MutL"/>
</dbReference>
<accession>A0ABD5WM18</accession>
<evidence type="ECO:0000259" key="7">
    <source>
        <dbReference type="SMART" id="SM01340"/>
    </source>
</evidence>
<protein>
    <recommendedName>
        <fullName evidence="4">DNA mismatch repair protein MutL</fullName>
    </recommendedName>
</protein>
<dbReference type="CDD" id="cd00782">
    <property type="entry name" value="MutL_Trans"/>
    <property type="match status" value="1"/>
</dbReference>
<keyword evidence="8" id="KW-0378">Hydrolase</keyword>
<dbReference type="RefSeq" id="WP_276280499.1">
    <property type="nucleotide sequence ID" value="NZ_CP119809.1"/>
</dbReference>
<dbReference type="SUPFAM" id="SSF55874">
    <property type="entry name" value="ATPase domain of HSP90 chaperone/DNA topoisomerase II/histidine kinase"/>
    <property type="match status" value="1"/>
</dbReference>
<dbReference type="PANTHER" id="PTHR10073">
    <property type="entry name" value="DNA MISMATCH REPAIR PROTEIN MLH, PMS, MUTL"/>
    <property type="match status" value="1"/>
</dbReference>
<dbReference type="InterPro" id="IPR020568">
    <property type="entry name" value="Ribosomal_Su5_D2-typ_SF"/>
</dbReference>
<evidence type="ECO:0000313" key="8">
    <source>
        <dbReference type="EMBL" id="MFC7081567.1"/>
    </source>
</evidence>
<name>A0ABD5WM18_9EURY</name>
<evidence type="ECO:0000256" key="1">
    <source>
        <dbReference type="ARBA" id="ARBA00006082"/>
    </source>
</evidence>
<dbReference type="InterPro" id="IPR013507">
    <property type="entry name" value="DNA_mismatch_S5_2-like"/>
</dbReference>
<evidence type="ECO:0000313" key="9">
    <source>
        <dbReference type="Proteomes" id="UP001596407"/>
    </source>
</evidence>
<dbReference type="InterPro" id="IPR014721">
    <property type="entry name" value="Ribsml_uS5_D2-typ_fold_subgr"/>
</dbReference>
<keyword evidence="8" id="KW-0255">Endonuclease</keyword>
<dbReference type="InterPro" id="IPR038973">
    <property type="entry name" value="MutL/Mlh/Pms-like"/>
</dbReference>
<evidence type="ECO:0000256" key="2">
    <source>
        <dbReference type="ARBA" id="ARBA00022763"/>
    </source>
</evidence>
<dbReference type="Proteomes" id="UP001596407">
    <property type="component" value="Unassembled WGS sequence"/>
</dbReference>
<feature type="region of interest" description="Disordered" evidence="5">
    <location>
        <begin position="333"/>
        <end position="532"/>
    </location>
</feature>
<comment type="similarity">
    <text evidence="1 4">Belongs to the DNA mismatch repair MutL/HexB family.</text>
</comment>
<keyword evidence="9" id="KW-1185">Reference proteome</keyword>
<feature type="compositionally biased region" description="Basic and acidic residues" evidence="5">
    <location>
        <begin position="398"/>
        <end position="408"/>
    </location>
</feature>
<comment type="function">
    <text evidence="4">This protein is involved in the repair of mismatches in DNA. It is required for dam-dependent methyl-directed DNA mismatch repair. May act as a 'molecular matchmaker', a protein that promotes the formation of a stable complex between two or more DNA-binding proteins in an ATP-dependent manner without itself being part of a final effector complex.</text>
</comment>
<dbReference type="SUPFAM" id="SSF118116">
    <property type="entry name" value="DNA mismatch repair protein MutL"/>
    <property type="match status" value="1"/>
</dbReference>
<keyword evidence="2 4" id="KW-0227">DNA damage</keyword>
<dbReference type="HAMAP" id="MF_00149">
    <property type="entry name" value="DNA_mis_repair"/>
    <property type="match status" value="1"/>
</dbReference>
<dbReference type="PANTHER" id="PTHR10073:SF12">
    <property type="entry name" value="DNA MISMATCH REPAIR PROTEIN MLH1"/>
    <property type="match status" value="1"/>
</dbReference>
<dbReference type="NCBIfam" id="TIGR00585">
    <property type="entry name" value="mutl"/>
    <property type="match status" value="1"/>
</dbReference>
<reference evidence="8 9" key="1">
    <citation type="journal article" date="2019" name="Int. J. Syst. Evol. Microbiol.">
        <title>The Global Catalogue of Microorganisms (GCM) 10K type strain sequencing project: providing services to taxonomists for standard genome sequencing and annotation.</title>
        <authorList>
            <consortium name="The Broad Institute Genomics Platform"/>
            <consortium name="The Broad Institute Genome Sequencing Center for Infectious Disease"/>
            <person name="Wu L."/>
            <person name="Ma J."/>
        </authorList>
    </citation>
    <scope>NUCLEOTIDE SEQUENCE [LARGE SCALE GENOMIC DNA]</scope>
    <source>
        <strain evidence="8 9">DT72</strain>
    </source>
</reference>
<dbReference type="InterPro" id="IPR042120">
    <property type="entry name" value="MutL_C_dimsub"/>
</dbReference>
<dbReference type="GeneID" id="79305138"/>
<feature type="domain" description="DNA mismatch repair protein S5" evidence="7">
    <location>
        <begin position="211"/>
        <end position="330"/>
    </location>
</feature>
<dbReference type="Gene3D" id="3.30.1540.20">
    <property type="entry name" value="MutL, C-terminal domain, dimerisation subdomain"/>
    <property type="match status" value="1"/>
</dbReference>
<dbReference type="InterPro" id="IPR002099">
    <property type="entry name" value="MutL/Mlh/PMS"/>
</dbReference>
<dbReference type="Pfam" id="PF08676">
    <property type="entry name" value="MutL_C"/>
    <property type="match status" value="1"/>
</dbReference>
<dbReference type="AlphaFoldDB" id="A0ABD5WM18"/>
<feature type="compositionally biased region" description="Basic and acidic residues" evidence="5">
    <location>
        <begin position="372"/>
        <end position="384"/>
    </location>
</feature>
<feature type="domain" description="MutL C-terminal dimerisation" evidence="6">
    <location>
        <begin position="540"/>
        <end position="696"/>
    </location>
</feature>
<dbReference type="InterPro" id="IPR014762">
    <property type="entry name" value="DNA_mismatch_repair_CS"/>
</dbReference>
<keyword evidence="8" id="KW-0540">Nuclease</keyword>
<dbReference type="Pfam" id="PF13589">
    <property type="entry name" value="HATPase_c_3"/>
    <property type="match status" value="1"/>
</dbReference>
<dbReference type="Gene3D" id="3.30.230.10">
    <property type="match status" value="1"/>
</dbReference>
<feature type="compositionally biased region" description="Low complexity" evidence="5">
    <location>
        <begin position="473"/>
        <end position="490"/>
    </location>
</feature>
<proteinExistence type="inferred from homology"/>
<feature type="compositionally biased region" description="Basic and acidic residues" evidence="5">
    <location>
        <begin position="436"/>
        <end position="472"/>
    </location>
</feature>
<sequence>MSDRITRLDDATVRKIAAGEVVERPASVVKELVENSLDADADRIDVTVENGGTERIAVSDDGIGMSEDDVRAAVREHTTSKIEDAADLQAGVTTLGFRGEALHTIGAVARTTITTKPRGGDRGTELRMEGGEVESVGPAGCPEGTTVEVTDLFYNTPARRKYLKTTTTEFSHVNTVVTRYALANPDVAVSLTHDGREVFATTGRGDLQSALLSVYGREVATAMIPVEGESDGAVSVSGYVSDPETTRSTREYVSTYVNGRYVSSPVVRDAVLSAYGGQLSAERYPFAVLFLDVAPDEVDVNVHPRKMECRWSDESAVKEAVGTEVEDALLDHGLVRSSAPRGRSAPDETSVEPERERRETQSRLVDEDDGDREQSTLDAAERGDSGSVTPDDTATTDAARDTTDESSARPRTRSRASGPERERGVAAERTSASAGADERGDAEPRADERGRASDPEQTSERERANADGRAADTSEVETTASATTDDASATDSHDESSAESAAGPTGPAADRKFSAPTESETLAGGTTADPDFETLPRMRILGQLQDTYVVAETPEGLVLVDQHAADERVNYERLRAEFEDDATTQMLAQPVELELTAGEAAVFEEYREALERLGFRAERAEGGDGKRDDPAADRRVVVRTAPTVLDETLDPALLRDALGEFVSTDPDDRGDTVEAVADDLLADLACYPSITGNTSLREGSVVELLSALDDCENPYACPHGRPVIIEFGEGEIEDRFERDYPGHAGRRGE</sequence>
<dbReference type="Gene3D" id="3.30.1370.100">
    <property type="entry name" value="MutL, C-terminal domain, regulatory subdomain"/>
    <property type="match status" value="1"/>
</dbReference>
<dbReference type="SMART" id="SM00853">
    <property type="entry name" value="MutL_C"/>
    <property type="match status" value="1"/>
</dbReference>
<dbReference type="GO" id="GO:0004519">
    <property type="term" value="F:endonuclease activity"/>
    <property type="evidence" value="ECO:0007669"/>
    <property type="project" value="UniProtKB-KW"/>
</dbReference>
<evidence type="ECO:0000256" key="3">
    <source>
        <dbReference type="ARBA" id="ARBA00023204"/>
    </source>
</evidence>
<dbReference type="CDD" id="cd16926">
    <property type="entry name" value="HATPase_MutL-MLH-PMS-like"/>
    <property type="match status" value="1"/>
</dbReference>
<evidence type="ECO:0000259" key="6">
    <source>
        <dbReference type="SMART" id="SM00853"/>
    </source>
</evidence>
<dbReference type="InterPro" id="IPR037198">
    <property type="entry name" value="MutL_C_sf"/>
</dbReference>
<evidence type="ECO:0000256" key="5">
    <source>
        <dbReference type="SAM" id="MobiDB-lite"/>
    </source>
</evidence>
<dbReference type="InterPro" id="IPR042121">
    <property type="entry name" value="MutL_C_regsub"/>
</dbReference>
<dbReference type="InterPro" id="IPR036890">
    <property type="entry name" value="HATPase_C_sf"/>
</dbReference>
<gene>
    <name evidence="4 8" type="primary">mutL</name>
    <name evidence="8" type="ORF">ACFQJ6_17110</name>
</gene>
<dbReference type="FunFam" id="3.30.565.10:FF:000003">
    <property type="entry name" value="DNA mismatch repair endonuclease MutL"/>
    <property type="match status" value="1"/>
</dbReference>
<organism evidence="8 9">
    <name type="scientific">Halorussus caseinilyticus</name>
    <dbReference type="NCBI Taxonomy" id="3034025"/>
    <lineage>
        <taxon>Archaea</taxon>
        <taxon>Methanobacteriati</taxon>
        <taxon>Methanobacteriota</taxon>
        <taxon>Stenosarchaea group</taxon>
        <taxon>Halobacteria</taxon>
        <taxon>Halobacteriales</taxon>
        <taxon>Haladaptataceae</taxon>
        <taxon>Halorussus</taxon>
    </lineage>
</organism>
<dbReference type="SMART" id="SM01340">
    <property type="entry name" value="DNA_mis_repair"/>
    <property type="match status" value="1"/>
</dbReference>
<dbReference type="Gene3D" id="3.30.565.10">
    <property type="entry name" value="Histidine kinase-like ATPase, C-terminal domain"/>
    <property type="match status" value="1"/>
</dbReference>
<evidence type="ECO:0000256" key="4">
    <source>
        <dbReference type="HAMAP-Rule" id="MF_00149"/>
    </source>
</evidence>
<feature type="compositionally biased region" description="Basic and acidic residues" evidence="5">
    <location>
        <begin position="352"/>
        <end position="365"/>
    </location>
</feature>
<comment type="caution">
    <text evidence="8">The sequence shown here is derived from an EMBL/GenBank/DDBJ whole genome shotgun (WGS) entry which is preliminary data.</text>
</comment>
<dbReference type="SUPFAM" id="SSF54211">
    <property type="entry name" value="Ribosomal protein S5 domain 2-like"/>
    <property type="match status" value="1"/>
</dbReference>